<protein>
    <recommendedName>
        <fullName evidence="4">LTD domain-containing protein</fullName>
    </recommendedName>
</protein>
<dbReference type="Proteomes" id="UP000177954">
    <property type="component" value="Unassembled WGS sequence"/>
</dbReference>
<reference evidence="2 3" key="1">
    <citation type="journal article" date="2016" name="Nat. Commun.">
        <title>Thousands of microbial genomes shed light on interconnected biogeochemical processes in an aquifer system.</title>
        <authorList>
            <person name="Anantharaman K."/>
            <person name="Brown C.T."/>
            <person name="Hug L.A."/>
            <person name="Sharon I."/>
            <person name="Castelle C.J."/>
            <person name="Probst A.J."/>
            <person name="Thomas B.C."/>
            <person name="Singh A."/>
            <person name="Wilkins M.J."/>
            <person name="Karaoz U."/>
            <person name="Brodie E.L."/>
            <person name="Williams K.H."/>
            <person name="Hubbard S.S."/>
            <person name="Banfield J.F."/>
        </authorList>
    </citation>
    <scope>NUCLEOTIDE SEQUENCE [LARGE SCALE GENOMIC DNA]</scope>
</reference>
<sequence length="297" mass="33485">MDENLAFLAILVVILFGFAFFANLSTSSGPLATPPNPDAEFGVVREQKSIFDVFEPPPPPPPTDDTTQTEDKTIESEKKEERYKQYFSISSANARSRNPDTEYIDIQYNPPENESVYISNWKIANKRGGSFRLGEVTNFPGTGTTPNSSPLIIPQGGIIHVITGRSPRGENFRLNKCAEYFQEHNEYIPSLSVSCPPPAQEPGQDGLNDECFDYVQGLWSCRLAEPPPVGFGDRCAEYVRETASYVGCVDNHRQDKDFFINEWWVYLNRPEQMWSDVRETITLSDERGIVIASESYD</sequence>
<evidence type="ECO:0000313" key="3">
    <source>
        <dbReference type="Proteomes" id="UP000177954"/>
    </source>
</evidence>
<evidence type="ECO:0000313" key="2">
    <source>
        <dbReference type="EMBL" id="OGZ56288.1"/>
    </source>
</evidence>
<gene>
    <name evidence="2" type="ORF">A3J04_04260</name>
</gene>
<organism evidence="2 3">
    <name type="scientific">Candidatus Ryanbacteria bacterium RIFCSPLOWO2_02_FULL_47_14</name>
    <dbReference type="NCBI Taxonomy" id="1802129"/>
    <lineage>
        <taxon>Bacteria</taxon>
        <taxon>Candidatus Ryaniibacteriota</taxon>
    </lineage>
</organism>
<proteinExistence type="predicted"/>
<accession>A0A1G2H2T2</accession>
<dbReference type="EMBL" id="MHNZ01000020">
    <property type="protein sequence ID" value="OGZ56288.1"/>
    <property type="molecule type" value="Genomic_DNA"/>
</dbReference>
<comment type="caution">
    <text evidence="2">The sequence shown here is derived from an EMBL/GenBank/DDBJ whole genome shotgun (WGS) entry which is preliminary data.</text>
</comment>
<name>A0A1G2H2T2_9BACT</name>
<feature type="region of interest" description="Disordered" evidence="1">
    <location>
        <begin position="52"/>
        <end position="81"/>
    </location>
</feature>
<evidence type="ECO:0008006" key="4">
    <source>
        <dbReference type="Google" id="ProtNLM"/>
    </source>
</evidence>
<feature type="compositionally biased region" description="Basic and acidic residues" evidence="1">
    <location>
        <begin position="69"/>
        <end position="81"/>
    </location>
</feature>
<evidence type="ECO:0000256" key="1">
    <source>
        <dbReference type="SAM" id="MobiDB-lite"/>
    </source>
</evidence>
<dbReference type="AlphaFoldDB" id="A0A1G2H2T2"/>
<dbReference type="STRING" id="1802129.A3J04_04260"/>